<feature type="domain" description="DUF11" evidence="3">
    <location>
        <begin position="875"/>
        <end position="1012"/>
    </location>
</feature>
<feature type="domain" description="DUF11" evidence="3">
    <location>
        <begin position="309"/>
        <end position="442"/>
    </location>
</feature>
<dbReference type="PANTHER" id="PTHR34819">
    <property type="entry name" value="LARGE CYSTEINE-RICH PERIPLASMIC PROTEIN OMCB"/>
    <property type="match status" value="1"/>
</dbReference>
<evidence type="ECO:0000313" key="6">
    <source>
        <dbReference type="Proteomes" id="UP000032566"/>
    </source>
</evidence>
<feature type="domain" description="DUF11" evidence="3">
    <location>
        <begin position="41"/>
        <end position="152"/>
    </location>
</feature>
<dbReference type="InterPro" id="IPR013783">
    <property type="entry name" value="Ig-like_fold"/>
</dbReference>
<dbReference type="Proteomes" id="UP000032566">
    <property type="component" value="Unassembled WGS sequence"/>
</dbReference>
<feature type="compositionally biased region" description="Polar residues" evidence="1">
    <location>
        <begin position="1146"/>
        <end position="1156"/>
    </location>
</feature>
<keyword evidence="6" id="KW-1185">Reference proteome</keyword>
<reference evidence="5 6" key="1">
    <citation type="submission" date="2014-12" db="EMBL/GenBank/DDBJ databases">
        <title>Isolation of bacteria from lake water.</title>
        <authorList>
            <person name="Sheng K.-Y."/>
            <person name="Chin P.-S."/>
            <person name="Chan K.-G."/>
            <person name="Tan G.S."/>
        </authorList>
    </citation>
    <scope>NUCLEOTIDE SEQUENCE [LARGE SCALE GENOMIC DNA]</scope>
    <source>
        <strain evidence="5 6">KY4</strain>
    </source>
</reference>
<gene>
    <name evidence="5" type="ORF">RP29_09225</name>
</gene>
<dbReference type="AlphaFoldDB" id="A0A0D7KCC4"/>
<evidence type="ECO:0000256" key="2">
    <source>
        <dbReference type="SAM" id="SignalP"/>
    </source>
</evidence>
<dbReference type="PANTHER" id="PTHR34819:SF5">
    <property type="entry name" value="CONSERVED REPEAT DOMAIN PROTEIN"/>
    <property type="match status" value="1"/>
</dbReference>
<dbReference type="Pfam" id="PF01345">
    <property type="entry name" value="DUF11"/>
    <property type="match status" value="7"/>
</dbReference>
<feature type="domain" description="DUF11" evidence="3">
    <location>
        <begin position="578"/>
        <end position="727"/>
    </location>
</feature>
<feature type="chain" id="PRO_5002321014" description="IPTL-CTERM protein sorting domain-containing protein" evidence="2">
    <location>
        <begin position="21"/>
        <end position="1196"/>
    </location>
</feature>
<feature type="signal peptide" evidence="2">
    <location>
        <begin position="1"/>
        <end position="20"/>
    </location>
</feature>
<dbReference type="InterPro" id="IPR026442">
    <property type="entry name" value="IPTL_CTERM"/>
</dbReference>
<dbReference type="EMBL" id="JXYQ01000025">
    <property type="protein sequence ID" value="KJA10798.1"/>
    <property type="molecule type" value="Genomic_DNA"/>
</dbReference>
<feature type="domain" description="IPTL-CTERM protein sorting" evidence="4">
    <location>
        <begin position="1165"/>
        <end position="1196"/>
    </location>
</feature>
<dbReference type="InterPro" id="IPR047589">
    <property type="entry name" value="DUF11_rpt"/>
</dbReference>
<sequence>MVLAVGLIAGNFLLAGTASAQTDILVNHNGLYGGVDAAFGPAGGTFTYQARVRHNSGPTATGVLLTQRLPVGGVFKGYSSSPAGITCAPVPAPDTVLTMANNTLTCSVGTLASADGFKWVNFDVVLPDVGTNWEATASATHSGTDPDAGNNTNLPRNFTTNAAADLGVELVAPATVANGGAFNYTINTENLGPSSIPGGGRVEVTFQIPNGAVITGVPTGAGWTCTPGTGYPRTSGTLVCTRPGAVGTGALPAITVPAAANQSGSIAGSVAIAGFQTSGTGTADRMPDGQSANNEDNAVISVTGGDFVDVSLQKTVTPSIVDADANTNVTYTLTPRREGGSIQPYGMVLTDVLPAGVTFVAFSAGNSPAWACGHNAGTITCTHSSTAGAPYTGANFAAMPAVSFTATVAAGATGTVINVGTIDLPPALGEVNTSNNADDVSVTRSDTAQLQITKTAPTRPVQAGQNFTFNLAVRNNGPMNINAGQAITVTENPGAGLTIVNMTVAGMANWNCSSATVCDYTGGLANGATLNVTVTANVTAAAGTHATFSNTAGAGVTGRDSTPVSNGATVVVSNETADVGIVKTVTSPVGPIASGDTVSYNLRVTNNSAATTVTGITVTDELNGLVRQDEGGTVDTPTVGSPRYLGGGFVSATPGLGAVCSAPTGGVNSESRTLSCTIATLAAGAFVDIPVVIRPKVDASGTYDNTATASSSDINDNNGSNDSSTVGIAATALVDLVALKQVSPLTAAAGAPLTFLATVRNDGPSSAQAVTMVDTLPTNAVLIGNPTVSDSGSCTLGGGAAANPRTAGGTLNCSWPAAVPSRGQRTVTFQMRSLGDLPANTVVHNEITVATTTPELRSDNNSASADATLTRAELDVTLGMSHTNDGLLAGEGTRYTITVTNAGPSYATNVVMVDTFPTNLSPSVPSTATFSYQGGLSIGGAASSVTGTVACTQPAVGATSGPLQCTIPVLPPGASVTISFDMNAQSLPAGASTGTIYHRATVTPFETEWLSNGNDVIVNNRTTDRTSMSLTANNVDLGITKQGPDGPVNAGDTVVYTLTVTNYGRAAQSPAGATVTDVLPAGLDFVSASAGCSYNAGTRTVTCNVPQLAQSADAVFTLTTQLATPYTGARPLVNEATVTVAGDGNPDNNTARKTTTLPPPPGGVASIPTLSEWGLILMSVLLGLMAWRQSVLARRR</sequence>
<feature type="domain" description="DUF11" evidence="3">
    <location>
        <begin position="735"/>
        <end position="866"/>
    </location>
</feature>
<feature type="domain" description="DUF11" evidence="3">
    <location>
        <begin position="450"/>
        <end position="571"/>
    </location>
</feature>
<evidence type="ECO:0008006" key="7">
    <source>
        <dbReference type="Google" id="ProtNLM"/>
    </source>
</evidence>
<organism evidence="5 6">
    <name type="scientific">Acidovorax temperans</name>
    <dbReference type="NCBI Taxonomy" id="80878"/>
    <lineage>
        <taxon>Bacteria</taxon>
        <taxon>Pseudomonadati</taxon>
        <taxon>Pseudomonadota</taxon>
        <taxon>Betaproteobacteria</taxon>
        <taxon>Burkholderiales</taxon>
        <taxon>Comamonadaceae</taxon>
        <taxon>Acidovorax</taxon>
    </lineage>
</organism>
<keyword evidence="2" id="KW-0732">Signal</keyword>
<dbReference type="NCBIfam" id="TIGR04174">
    <property type="entry name" value="IPTL_CTERM"/>
    <property type="match status" value="1"/>
</dbReference>
<proteinExistence type="predicted"/>
<comment type="caution">
    <text evidence="5">The sequence shown here is derived from an EMBL/GenBank/DDBJ whole genome shotgun (WGS) entry which is preliminary data.</text>
</comment>
<feature type="region of interest" description="Disordered" evidence="1">
    <location>
        <begin position="1140"/>
        <end position="1163"/>
    </location>
</feature>
<evidence type="ECO:0000256" key="1">
    <source>
        <dbReference type="SAM" id="MobiDB-lite"/>
    </source>
</evidence>
<dbReference type="Pfam" id="PF18203">
    <property type="entry name" value="IPTL-CTERM"/>
    <property type="match status" value="1"/>
</dbReference>
<dbReference type="PATRIC" id="fig|80878.5.peg.1373"/>
<dbReference type="InterPro" id="IPR001434">
    <property type="entry name" value="OmcB-like_DUF11"/>
</dbReference>
<name>A0A0D7KCC4_9BURK</name>
<accession>A0A0D7KCC4</accession>
<dbReference type="STRING" id="80878.RP29_09225"/>
<evidence type="ECO:0000313" key="5">
    <source>
        <dbReference type="EMBL" id="KJA10798.1"/>
    </source>
</evidence>
<protein>
    <recommendedName>
        <fullName evidence="7">IPTL-CTERM protein sorting domain-containing protein</fullName>
    </recommendedName>
</protein>
<dbReference type="Gene3D" id="2.60.40.10">
    <property type="entry name" value="Immunoglobulins"/>
    <property type="match status" value="1"/>
</dbReference>
<dbReference type="InterPro" id="IPR051172">
    <property type="entry name" value="Chlamydia_OmcB"/>
</dbReference>
<evidence type="ECO:0000259" key="3">
    <source>
        <dbReference type="Pfam" id="PF01345"/>
    </source>
</evidence>
<dbReference type="NCBIfam" id="TIGR01451">
    <property type="entry name" value="B_ant_repeat"/>
    <property type="match status" value="3"/>
</dbReference>
<feature type="domain" description="DUF11" evidence="3">
    <location>
        <begin position="1036"/>
        <end position="1154"/>
    </location>
</feature>
<evidence type="ECO:0000259" key="4">
    <source>
        <dbReference type="Pfam" id="PF18203"/>
    </source>
</evidence>